<accession>A0A0F9QT11</accession>
<proteinExistence type="predicted"/>
<comment type="caution">
    <text evidence="1">The sequence shown here is derived from an EMBL/GenBank/DDBJ whole genome shotgun (WGS) entry which is preliminary data.</text>
</comment>
<gene>
    <name evidence="1" type="ORF">LCGC14_0977760</name>
</gene>
<organism evidence="1">
    <name type="scientific">marine sediment metagenome</name>
    <dbReference type="NCBI Taxonomy" id="412755"/>
    <lineage>
        <taxon>unclassified sequences</taxon>
        <taxon>metagenomes</taxon>
        <taxon>ecological metagenomes</taxon>
    </lineage>
</organism>
<dbReference type="AlphaFoldDB" id="A0A0F9QT11"/>
<dbReference type="EMBL" id="LAZR01003632">
    <property type="protein sequence ID" value="KKN16251.1"/>
    <property type="molecule type" value="Genomic_DNA"/>
</dbReference>
<evidence type="ECO:0000313" key="1">
    <source>
        <dbReference type="EMBL" id="KKN16251.1"/>
    </source>
</evidence>
<protein>
    <submittedName>
        <fullName evidence="1">Uncharacterized protein</fullName>
    </submittedName>
</protein>
<sequence length="161" mass="17634">MSTPLVQLTFAQQSFDDSMSAAMSHAMEYEKLSLKASAAHNITLQCVLPDGVNVSDVISLSATQPSARGAQYFTEKTLSNADLESGTVNLTLSNITQSQCFVVQMMLHGKNTTLKESQQLDVYIKAFEQGYIPEQITTEHTKSQGVRSYFASMGSTFLSLF</sequence>
<name>A0A0F9QT11_9ZZZZ</name>
<reference evidence="1" key="1">
    <citation type="journal article" date="2015" name="Nature">
        <title>Complex archaea that bridge the gap between prokaryotes and eukaryotes.</title>
        <authorList>
            <person name="Spang A."/>
            <person name="Saw J.H."/>
            <person name="Jorgensen S.L."/>
            <person name="Zaremba-Niedzwiedzka K."/>
            <person name="Martijn J."/>
            <person name="Lind A.E."/>
            <person name="van Eijk R."/>
            <person name="Schleper C."/>
            <person name="Guy L."/>
            <person name="Ettema T.J."/>
        </authorList>
    </citation>
    <scope>NUCLEOTIDE SEQUENCE</scope>
</reference>